<feature type="compositionally biased region" description="Low complexity" evidence="1">
    <location>
        <begin position="73"/>
        <end position="88"/>
    </location>
</feature>
<feature type="compositionally biased region" description="Polar residues" evidence="1">
    <location>
        <begin position="37"/>
        <end position="49"/>
    </location>
</feature>
<dbReference type="OrthoDB" id="346123at2759"/>
<dbReference type="GeneID" id="25376972"/>
<feature type="compositionally biased region" description="Basic and acidic residues" evidence="1">
    <location>
        <begin position="538"/>
        <end position="549"/>
    </location>
</feature>
<dbReference type="Proteomes" id="UP000030744">
    <property type="component" value="Unassembled WGS sequence"/>
</dbReference>
<dbReference type="AlphaFoldDB" id="U6KGD5"/>
<name>U6KGD5_9EIME</name>
<dbReference type="RefSeq" id="XP_013357091.1">
    <property type="nucleotide sequence ID" value="XM_013501637.1"/>
</dbReference>
<dbReference type="EMBL" id="HG686718">
    <property type="protein sequence ID" value="CDJ34528.1"/>
    <property type="molecule type" value="Genomic_DNA"/>
</dbReference>
<feature type="region of interest" description="Disordered" evidence="1">
    <location>
        <begin position="1"/>
        <end position="156"/>
    </location>
</feature>
<evidence type="ECO:0000256" key="1">
    <source>
        <dbReference type="SAM" id="MobiDB-lite"/>
    </source>
</evidence>
<gene>
    <name evidence="2" type="ORF">EMH_0020770</name>
</gene>
<feature type="compositionally biased region" description="Polar residues" evidence="1">
    <location>
        <begin position="511"/>
        <end position="536"/>
    </location>
</feature>
<sequence length="628" mass="67665">MEGYGNNERFPRGLNPLPSSTPTQVKGDSELPPPSHAQANPGASGQLTGEPSGADFSRAAVRRRATESRCKEASGASTAAGGAIHASSVNIGEQRRLERQQRQVVQFRLHSDKITKVSRSPSNAVRGPSPPDGPAGSVIPSEAHKYSAPDASADPDLSHLQKRRTWVLLQHLVDQLEKDGRPDDLLQRPELLQKLLRVVMPLVPLRDALGKFAADSRTTNTAGLQGPVDERDYSPNRMAQRPSARPVSTACFRSMHANAPTRSAENRLRPALHHNSRASPTRTLSASASRGVVQAPRGWSEDNPVASRPGVQYPGFPIDASRNAFNGSSKDRDSRRAPSTRVRAVPKRDVGNSAEPGGLVAPLRWYDKPRPVRSVSTGNSYMHVASRLPQGALQHKRPLKTRSPAALLEKNTEERKAFRPTAVNWATSPRHISEPVTEPVASARSEDSQDTLNSAVTPLLEDIVEDCPELGLPRQLGAGSLCAVDWNANMPQPLVRFTSTRVVEALPPSPRASNSDGETPQSGGSGRSVSASQGSPVTHEDPQSVDREAQLPALTKAPSPLPGSRRRLAAEPKAPTARRHTVATVVASAQHSTEEDRPMPGGIQLPPLLPLHNIVRRRIGLFDIRGEA</sequence>
<feature type="region of interest" description="Disordered" evidence="1">
    <location>
        <begin position="218"/>
        <end position="248"/>
    </location>
</feature>
<protein>
    <submittedName>
        <fullName evidence="2">Uncharacterized protein</fullName>
    </submittedName>
</protein>
<feature type="region of interest" description="Disordered" evidence="1">
    <location>
        <begin position="260"/>
        <end position="355"/>
    </location>
</feature>
<feature type="compositionally biased region" description="Polar residues" evidence="1">
    <location>
        <begin position="17"/>
        <end position="26"/>
    </location>
</feature>
<feature type="region of interest" description="Disordered" evidence="1">
    <location>
        <begin position="506"/>
        <end position="582"/>
    </location>
</feature>
<proteinExistence type="predicted"/>
<organism evidence="2 3">
    <name type="scientific">Eimeria mitis</name>
    <dbReference type="NCBI Taxonomy" id="44415"/>
    <lineage>
        <taxon>Eukaryota</taxon>
        <taxon>Sar</taxon>
        <taxon>Alveolata</taxon>
        <taxon>Apicomplexa</taxon>
        <taxon>Conoidasida</taxon>
        <taxon>Coccidia</taxon>
        <taxon>Eucoccidiorida</taxon>
        <taxon>Eimeriorina</taxon>
        <taxon>Eimeriidae</taxon>
        <taxon>Eimeria</taxon>
    </lineage>
</organism>
<reference evidence="2" key="1">
    <citation type="submission" date="2013-10" db="EMBL/GenBank/DDBJ databases">
        <title>Genomic analysis of the causative agents of coccidiosis in chickens.</title>
        <authorList>
            <person name="Reid A.J."/>
            <person name="Blake D."/>
            <person name="Billington K."/>
            <person name="Browne H."/>
            <person name="Dunn M."/>
            <person name="Hung S."/>
            <person name="Kawahara F."/>
            <person name="Miranda-Saavedra D."/>
            <person name="Mourier T."/>
            <person name="Nagra H."/>
            <person name="Otto T.D."/>
            <person name="Rawlings N."/>
            <person name="Sanchez A."/>
            <person name="Sanders M."/>
            <person name="Subramaniam C."/>
            <person name="Tay Y."/>
            <person name="Dear P."/>
            <person name="Doerig C."/>
            <person name="Gruber A."/>
            <person name="Parkinson J."/>
            <person name="Shirley M."/>
            <person name="Wan K.L."/>
            <person name="Berriman M."/>
            <person name="Tomley F."/>
            <person name="Pain A."/>
        </authorList>
    </citation>
    <scope>NUCLEOTIDE SEQUENCE [LARGE SCALE GENOMIC DNA]</scope>
    <source>
        <strain evidence="2">Houghton</strain>
    </source>
</reference>
<keyword evidence="3" id="KW-1185">Reference proteome</keyword>
<evidence type="ECO:0000313" key="2">
    <source>
        <dbReference type="EMBL" id="CDJ34528.1"/>
    </source>
</evidence>
<evidence type="ECO:0000313" key="3">
    <source>
        <dbReference type="Proteomes" id="UP000030744"/>
    </source>
</evidence>
<reference evidence="2" key="2">
    <citation type="submission" date="2013-10" db="EMBL/GenBank/DDBJ databases">
        <authorList>
            <person name="Aslett M."/>
        </authorList>
    </citation>
    <scope>NUCLEOTIDE SEQUENCE [LARGE SCALE GENOMIC DNA]</scope>
    <source>
        <strain evidence="2">Houghton</strain>
    </source>
</reference>
<accession>U6KGD5</accession>
<feature type="compositionally biased region" description="Polar residues" evidence="1">
    <location>
        <begin position="277"/>
        <end position="288"/>
    </location>
</feature>
<dbReference type="VEuPathDB" id="ToxoDB:EMH_0020770"/>